<accession>A0A5B7J3D0</accession>
<comment type="caution">
    <text evidence="1">The sequence shown here is derived from an EMBL/GenBank/DDBJ whole genome shotgun (WGS) entry which is preliminary data.</text>
</comment>
<dbReference type="Proteomes" id="UP000324222">
    <property type="component" value="Unassembled WGS sequence"/>
</dbReference>
<gene>
    <name evidence="1" type="ORF">E2C01_084192</name>
</gene>
<keyword evidence="2" id="KW-1185">Reference proteome</keyword>
<proteinExistence type="predicted"/>
<dbReference type="AlphaFoldDB" id="A0A5B7J3D0"/>
<name>A0A5B7J3D0_PORTR</name>
<protein>
    <submittedName>
        <fullName evidence="1">Uncharacterized protein</fullName>
    </submittedName>
</protein>
<organism evidence="1 2">
    <name type="scientific">Portunus trituberculatus</name>
    <name type="common">Swimming crab</name>
    <name type="synonym">Neptunus trituberculatus</name>
    <dbReference type="NCBI Taxonomy" id="210409"/>
    <lineage>
        <taxon>Eukaryota</taxon>
        <taxon>Metazoa</taxon>
        <taxon>Ecdysozoa</taxon>
        <taxon>Arthropoda</taxon>
        <taxon>Crustacea</taxon>
        <taxon>Multicrustacea</taxon>
        <taxon>Malacostraca</taxon>
        <taxon>Eumalacostraca</taxon>
        <taxon>Eucarida</taxon>
        <taxon>Decapoda</taxon>
        <taxon>Pleocyemata</taxon>
        <taxon>Brachyura</taxon>
        <taxon>Eubrachyura</taxon>
        <taxon>Portunoidea</taxon>
        <taxon>Portunidae</taxon>
        <taxon>Portuninae</taxon>
        <taxon>Portunus</taxon>
    </lineage>
</organism>
<dbReference type="EMBL" id="VSRR010080411">
    <property type="protein sequence ID" value="MPC89255.1"/>
    <property type="molecule type" value="Genomic_DNA"/>
</dbReference>
<evidence type="ECO:0000313" key="2">
    <source>
        <dbReference type="Proteomes" id="UP000324222"/>
    </source>
</evidence>
<reference evidence="1 2" key="1">
    <citation type="submission" date="2019-05" db="EMBL/GenBank/DDBJ databases">
        <title>Another draft genome of Portunus trituberculatus and its Hox gene families provides insights of decapod evolution.</title>
        <authorList>
            <person name="Jeong J.-H."/>
            <person name="Song I."/>
            <person name="Kim S."/>
            <person name="Choi T."/>
            <person name="Kim D."/>
            <person name="Ryu S."/>
            <person name="Kim W."/>
        </authorList>
    </citation>
    <scope>NUCLEOTIDE SEQUENCE [LARGE SCALE GENOMIC DNA]</scope>
    <source>
        <tissue evidence="1">Muscle</tissue>
    </source>
</reference>
<sequence length="66" mass="7293">MSAYFKNLASELKSPTAPPVSQEMQYSVVCVLSSMPCLSGAFHHILPVSHMAQFDDDDDDDDDNDE</sequence>
<evidence type="ECO:0000313" key="1">
    <source>
        <dbReference type="EMBL" id="MPC89255.1"/>
    </source>
</evidence>